<keyword evidence="2" id="KW-0472">Membrane</keyword>
<evidence type="ECO:0000313" key="5">
    <source>
        <dbReference type="Proteomes" id="UP000022645"/>
    </source>
</evidence>
<dbReference type="RefSeq" id="WP_036381577.1">
    <property type="nucleotide sequence ID" value="NZ_JALU01000024.1"/>
</dbReference>
<feature type="compositionally biased region" description="Basic and acidic residues" evidence="1">
    <location>
        <begin position="567"/>
        <end position="600"/>
    </location>
</feature>
<dbReference type="Proteomes" id="UP000022645">
    <property type="component" value="Unassembled WGS sequence"/>
</dbReference>
<feature type="domain" description="DUF8208" evidence="3">
    <location>
        <begin position="65"/>
        <end position="422"/>
    </location>
</feature>
<feature type="compositionally biased region" description="Basic and acidic residues" evidence="1">
    <location>
        <begin position="612"/>
        <end position="621"/>
    </location>
</feature>
<evidence type="ECO:0000259" key="3">
    <source>
        <dbReference type="Pfam" id="PF26635"/>
    </source>
</evidence>
<evidence type="ECO:0000313" key="4">
    <source>
        <dbReference type="EMBL" id="EUC51699.1"/>
    </source>
</evidence>
<dbReference type="Pfam" id="PF26635">
    <property type="entry name" value="DUF8208"/>
    <property type="match status" value="1"/>
</dbReference>
<organism evidence="4 5">
    <name type="scientific">Mogibacterium timidum ATCC 33093</name>
    <dbReference type="NCBI Taxonomy" id="1401079"/>
    <lineage>
        <taxon>Bacteria</taxon>
        <taxon>Bacillati</taxon>
        <taxon>Bacillota</taxon>
        <taxon>Clostridia</taxon>
        <taxon>Peptostreptococcales</taxon>
        <taxon>Anaerovoracaceae</taxon>
        <taxon>Mogibacterium</taxon>
    </lineage>
</organism>
<protein>
    <recommendedName>
        <fullName evidence="3">DUF8208 domain-containing protein</fullName>
    </recommendedName>
</protein>
<sequence>MIKRIKEHRMYWRIILAVGTVLMSAFYFSSFAEVDRELARYSEQAAVQSIFGKNWYMNNADLLENNSAMATGIRKIAWGIIGLFCKMVDACQNVYDKTFGFIDLTNYPEINNLLVKLRPVLVAITVLCIILLGISIMVRKDKPQIATHFIYFVLAVSCSAWLFSTANGLVTSFKDGVYDTAKSQQAYETVNDNIFDLVKIENKTKIQNLNASKGLNFKKYGGAKKAIKTQNTFKQINYAETLNWKDESVGKNAYGWNSDFNNVIQYRELGGNLVENYPGVLGTTIGNEFYYRYTFDFWTCILELGSLVVLYLGLSYKNMRIAYELVTARIMSYMYAGVVTSGERMKQILGFIRDTYIALCISVLSIKLYNVFSAYITTKADGLTRGILLLFLAYIVIDGPNIAQRILGMDAGLQSSVARAMGIGFMAKSALTSPIKGAITGNNTVSQAARSYEAGKQGHSGHGLMGLAGKASKKMDAAKNGDNLKATIKDGINGSTEDMKNGFTGDNNGNSPKGMDSDNPLKEHGMDTSFMDAAMGGGKENLTDAFSNMSAGELSKKLAPDNSAPIGERKDWHSHMDRVFNGEKPKKPSENARAEYKERNYNNAMQVYNSLDKNKNKKEKE</sequence>
<feature type="region of interest" description="Disordered" evidence="1">
    <location>
        <begin position="491"/>
        <end position="529"/>
    </location>
</feature>
<dbReference type="AlphaFoldDB" id="X8IR76"/>
<feature type="transmembrane region" description="Helical" evidence="2">
    <location>
        <begin position="382"/>
        <end position="399"/>
    </location>
</feature>
<accession>X8IR76</accession>
<feature type="transmembrane region" description="Helical" evidence="2">
    <location>
        <begin position="295"/>
        <end position="314"/>
    </location>
</feature>
<feature type="transmembrane region" description="Helical" evidence="2">
    <location>
        <begin position="145"/>
        <end position="163"/>
    </location>
</feature>
<gene>
    <name evidence="4" type="ORF">HMPREF0581_0647</name>
</gene>
<keyword evidence="2" id="KW-0812">Transmembrane</keyword>
<keyword evidence="2" id="KW-1133">Transmembrane helix</keyword>
<feature type="compositionally biased region" description="Basic and acidic residues" evidence="1">
    <location>
        <begin position="515"/>
        <end position="526"/>
    </location>
</feature>
<dbReference type="EMBL" id="JALU01000024">
    <property type="protein sequence ID" value="EUC51699.1"/>
    <property type="molecule type" value="Genomic_DNA"/>
</dbReference>
<dbReference type="NCBIfam" id="NF045890">
    <property type="entry name" value="conj_pls20_p028"/>
    <property type="match status" value="1"/>
</dbReference>
<evidence type="ECO:0000256" key="1">
    <source>
        <dbReference type="SAM" id="MobiDB-lite"/>
    </source>
</evidence>
<evidence type="ECO:0000256" key="2">
    <source>
        <dbReference type="SAM" id="Phobius"/>
    </source>
</evidence>
<proteinExistence type="predicted"/>
<reference evidence="4 5" key="1">
    <citation type="submission" date="2014-01" db="EMBL/GenBank/DDBJ databases">
        <authorList>
            <person name="Durkin A.S."/>
            <person name="McCorrison J."/>
            <person name="Torralba M."/>
            <person name="Gillis M."/>
            <person name="Haft D.H."/>
            <person name="Methe B."/>
            <person name="Sutton G."/>
            <person name="Nelson K.E."/>
        </authorList>
    </citation>
    <scope>NUCLEOTIDE SEQUENCE [LARGE SCALE GENOMIC DNA]</scope>
    <source>
        <strain evidence="4 5">ATCC 33093</strain>
    </source>
</reference>
<feature type="transmembrane region" description="Helical" evidence="2">
    <location>
        <begin position="12"/>
        <end position="32"/>
    </location>
</feature>
<comment type="caution">
    <text evidence="4">The sequence shown here is derived from an EMBL/GenBank/DDBJ whole genome shotgun (WGS) entry which is preliminary data.</text>
</comment>
<feature type="compositionally biased region" description="Polar residues" evidence="1">
    <location>
        <begin position="601"/>
        <end position="611"/>
    </location>
</feature>
<feature type="transmembrane region" description="Helical" evidence="2">
    <location>
        <begin position="120"/>
        <end position="138"/>
    </location>
</feature>
<name>X8IR76_9FIRM</name>
<dbReference type="InterPro" id="IPR058066">
    <property type="entry name" value="pXO2-14_N"/>
</dbReference>
<dbReference type="InterPro" id="IPR058521">
    <property type="entry name" value="DUF8208"/>
</dbReference>
<feature type="region of interest" description="Disordered" evidence="1">
    <location>
        <begin position="553"/>
        <end position="621"/>
    </location>
</feature>
<feature type="transmembrane region" description="Helical" evidence="2">
    <location>
        <begin position="355"/>
        <end position="376"/>
    </location>
</feature>